<feature type="compositionally biased region" description="Polar residues" evidence="9">
    <location>
        <begin position="786"/>
        <end position="802"/>
    </location>
</feature>
<keyword evidence="12" id="KW-1185">Reference proteome</keyword>
<feature type="region of interest" description="Disordered" evidence="9">
    <location>
        <begin position="613"/>
        <end position="755"/>
    </location>
</feature>
<dbReference type="EMBL" id="JALJOS010000023">
    <property type="protein sequence ID" value="KAK9825734.1"/>
    <property type="molecule type" value="Genomic_DNA"/>
</dbReference>
<comment type="caution">
    <text evidence="11">The sequence shown here is derived from an EMBL/GenBank/DDBJ whole genome shotgun (WGS) entry which is preliminary data.</text>
</comment>
<dbReference type="PROSITE" id="PS00108">
    <property type="entry name" value="PROTEIN_KINASE_ST"/>
    <property type="match status" value="1"/>
</dbReference>
<keyword evidence="3 7" id="KW-0547">Nucleotide-binding</keyword>
<dbReference type="GO" id="GO:0004674">
    <property type="term" value="F:protein serine/threonine kinase activity"/>
    <property type="evidence" value="ECO:0007669"/>
    <property type="project" value="UniProtKB-KW"/>
</dbReference>
<keyword evidence="5 7" id="KW-0067">ATP-binding</keyword>
<dbReference type="AlphaFoldDB" id="A0AAW1QW51"/>
<dbReference type="Gene3D" id="1.10.510.10">
    <property type="entry name" value="Transferase(Phosphotransferase) domain 1"/>
    <property type="match status" value="1"/>
</dbReference>
<reference evidence="11 12" key="1">
    <citation type="journal article" date="2024" name="Nat. Commun.">
        <title>Phylogenomics reveals the evolutionary origins of lichenization in chlorophyte algae.</title>
        <authorList>
            <person name="Puginier C."/>
            <person name="Libourel C."/>
            <person name="Otte J."/>
            <person name="Skaloud P."/>
            <person name="Haon M."/>
            <person name="Grisel S."/>
            <person name="Petersen M."/>
            <person name="Berrin J.G."/>
            <person name="Delaux P.M."/>
            <person name="Dal Grande F."/>
            <person name="Keller J."/>
        </authorList>
    </citation>
    <scope>NUCLEOTIDE SEQUENCE [LARGE SCALE GENOMIC DNA]</scope>
    <source>
        <strain evidence="11 12">SAG 2145</strain>
    </source>
</reference>
<evidence type="ECO:0000256" key="6">
    <source>
        <dbReference type="PIRSR" id="PIRSR630616-1"/>
    </source>
</evidence>
<accession>A0AAW1QW51</accession>
<feature type="domain" description="Protein kinase" evidence="10">
    <location>
        <begin position="55"/>
        <end position="320"/>
    </location>
</feature>
<feature type="compositionally biased region" description="Low complexity" evidence="9">
    <location>
        <begin position="674"/>
        <end position="689"/>
    </location>
</feature>
<dbReference type="PANTHER" id="PTHR24350">
    <property type="entry name" value="SERINE/THREONINE-PROTEIN KINASE IAL-RELATED"/>
    <property type="match status" value="1"/>
</dbReference>
<organism evidence="11 12">
    <name type="scientific">Apatococcus lobatus</name>
    <dbReference type="NCBI Taxonomy" id="904363"/>
    <lineage>
        <taxon>Eukaryota</taxon>
        <taxon>Viridiplantae</taxon>
        <taxon>Chlorophyta</taxon>
        <taxon>core chlorophytes</taxon>
        <taxon>Trebouxiophyceae</taxon>
        <taxon>Chlorellales</taxon>
        <taxon>Chlorellaceae</taxon>
        <taxon>Apatococcus</taxon>
    </lineage>
</organism>
<evidence type="ECO:0000256" key="1">
    <source>
        <dbReference type="ARBA" id="ARBA00022527"/>
    </source>
</evidence>
<keyword evidence="2" id="KW-0808">Transferase</keyword>
<proteinExistence type="predicted"/>
<dbReference type="InterPro" id="IPR030616">
    <property type="entry name" value="Aur-like"/>
</dbReference>
<gene>
    <name evidence="11" type="ORF">WJX74_002189</name>
</gene>
<evidence type="ECO:0000256" key="9">
    <source>
        <dbReference type="SAM" id="MobiDB-lite"/>
    </source>
</evidence>
<feature type="binding site" evidence="7">
    <location>
        <position position="65"/>
    </location>
    <ligand>
        <name>ATP</name>
        <dbReference type="ChEBI" id="CHEBI:30616"/>
    </ligand>
</feature>
<feature type="compositionally biased region" description="Polar residues" evidence="9">
    <location>
        <begin position="622"/>
        <end position="639"/>
    </location>
</feature>
<evidence type="ECO:0000256" key="5">
    <source>
        <dbReference type="ARBA" id="ARBA00022840"/>
    </source>
</evidence>
<dbReference type="SMART" id="SM00220">
    <property type="entry name" value="S_TKc"/>
    <property type="match status" value="1"/>
</dbReference>
<sequence>MEPDIREEGYPGGPAANRPNDGIWLTRTDAVARTVKIVASCPPAMQRSHWCVEDYELSKQLYKGKASLLFAATCQRSRMPVALKLYRKSKLSDLNWYQVEREIRLHAALQHEHIIQLYGAFEDERHVYLAQEFATGGDLYEELKRSGGQLKERRVAQDIIQPCLSALSYMHSMGIIHRDIKPENILLTMGGQVKFADFGLSINARAERPVTRAGTLDYMAPEVLVCPEKSRPDENKDKQLLGYTALVDAWAMGILAFELIVGRPPFEKESRAATYEHIMYRKAHFPAWLSDDARDFITMALAKAARKRPGIVEMLKHNWLAVHQRRRSGRESGASGDVDILAAQRIGLQPQGSTPLPIAELAHKESSAMGSETSSMSAYPSMDTAMAISPRPKPSGLLESADSGGLSGVFTWASTSMKQILNGSQNGVRRLLKPGMQRTDSREDSDMGISQSERPADVDLVVPEPRDVTDSSMDSGHLAPIGGLSMDLQNVPETQPLHMPAAATANTPPGPVPLQAEPSRLSQSTSAGIPLPLSMQANGAIHSAASIESAFSTSTCMSMDTDMARELAASRSGLIPAWRASKGEEMEVLADALSRSMPHSPSLPVLMSSLVRTQEAPEISPEGSSGSLTMQPRSPSGTRLTPLLKHSHKSSQMSQHKWHSLPPEKRRPASPLATGHPSSTTSGSRGPTRYSPCVASPEHSTHGANPEKPPGYQSPFAVEAAKYTASHRPAEMQGQQGSQGAPAAGSVDQSGPSSSAKAYRFINPLARRRAHAGHPSGSGSGGLMSPRTTLPSGLQPATSINSPVLHASSAARQRAVGQSLRPAGNNRVPLHFQNGVQAFWKPEHGRVASAIKQQGSARVIIPCPEDRNRLASSNLLGPQEGLT</sequence>
<keyword evidence="4" id="KW-0418">Kinase</keyword>
<dbReference type="Pfam" id="PF00069">
    <property type="entry name" value="Pkinase"/>
    <property type="match status" value="1"/>
</dbReference>
<dbReference type="GO" id="GO:0005524">
    <property type="term" value="F:ATP binding"/>
    <property type="evidence" value="ECO:0007669"/>
    <property type="project" value="UniProtKB-KW"/>
</dbReference>
<feature type="binding site" evidence="7">
    <location>
        <position position="84"/>
    </location>
    <ligand>
        <name>ATP</name>
        <dbReference type="ChEBI" id="CHEBI:30616"/>
    </ligand>
</feature>
<feature type="compositionally biased region" description="Low complexity" evidence="9">
    <location>
        <begin position="733"/>
        <end position="746"/>
    </location>
</feature>
<name>A0AAW1QW51_9CHLO</name>
<evidence type="ECO:0000313" key="11">
    <source>
        <dbReference type="EMBL" id="KAK9825734.1"/>
    </source>
</evidence>
<keyword evidence="1" id="KW-0723">Serine/threonine-protein kinase</keyword>
<feature type="binding site" evidence="7">
    <location>
        <begin position="183"/>
        <end position="184"/>
    </location>
    <ligand>
        <name>ATP</name>
        <dbReference type="ChEBI" id="CHEBI:30616"/>
    </ligand>
</feature>
<dbReference type="SUPFAM" id="SSF56112">
    <property type="entry name" value="Protein kinase-like (PK-like)"/>
    <property type="match status" value="1"/>
</dbReference>
<evidence type="ECO:0000313" key="12">
    <source>
        <dbReference type="Proteomes" id="UP001438707"/>
    </source>
</evidence>
<dbReference type="InterPro" id="IPR000719">
    <property type="entry name" value="Prot_kinase_dom"/>
</dbReference>
<evidence type="ECO:0000256" key="7">
    <source>
        <dbReference type="PIRSR" id="PIRSR630616-2"/>
    </source>
</evidence>
<feature type="binding site" evidence="7">
    <location>
        <position position="197"/>
    </location>
    <ligand>
        <name>ATP</name>
        <dbReference type="ChEBI" id="CHEBI:30616"/>
    </ligand>
</feature>
<feature type="region of interest" description="Disordered" evidence="9">
    <location>
        <begin position="769"/>
        <end position="826"/>
    </location>
</feature>
<evidence type="ECO:0000259" key="10">
    <source>
        <dbReference type="PROSITE" id="PS50011"/>
    </source>
</evidence>
<dbReference type="InterPro" id="IPR011009">
    <property type="entry name" value="Kinase-like_dom_sf"/>
</dbReference>
<feature type="region of interest" description="Disordered" evidence="9">
    <location>
        <begin position="1"/>
        <end position="21"/>
    </location>
</feature>
<feature type="region of interest" description="Disordered" evidence="9">
    <location>
        <begin position="425"/>
        <end position="458"/>
    </location>
</feature>
<evidence type="ECO:0000256" key="3">
    <source>
        <dbReference type="ARBA" id="ARBA00022741"/>
    </source>
</evidence>
<evidence type="ECO:0000256" key="8">
    <source>
        <dbReference type="PIRSR" id="PIRSR630616-3"/>
    </source>
</evidence>
<dbReference type="InterPro" id="IPR008271">
    <property type="entry name" value="Ser/Thr_kinase_AS"/>
</dbReference>
<dbReference type="FunFam" id="1.10.510.10:FF:000813">
    <property type="entry name" value="Aurora-like kinase"/>
    <property type="match status" value="1"/>
</dbReference>
<feature type="active site" description="Proton acceptor" evidence="6">
    <location>
        <position position="179"/>
    </location>
</feature>
<feature type="cross-link" description="Glycyl lysine isopeptide (Lys-Gly) (interchain with G-Cter in SUMO2)" evidence="8">
    <location>
        <position position="181"/>
    </location>
</feature>
<evidence type="ECO:0000256" key="2">
    <source>
        <dbReference type="ARBA" id="ARBA00022679"/>
    </source>
</evidence>
<dbReference type="Proteomes" id="UP001438707">
    <property type="component" value="Unassembled WGS sequence"/>
</dbReference>
<dbReference type="PROSITE" id="PS50011">
    <property type="entry name" value="PROTEIN_KINASE_DOM"/>
    <property type="match status" value="1"/>
</dbReference>
<protein>
    <recommendedName>
        <fullName evidence="10">Protein kinase domain-containing protein</fullName>
    </recommendedName>
</protein>
<feature type="binding site" evidence="7">
    <location>
        <begin position="132"/>
        <end position="134"/>
    </location>
    <ligand>
        <name>ATP</name>
        <dbReference type="ChEBI" id="CHEBI:30616"/>
    </ligand>
</feature>
<evidence type="ECO:0000256" key="4">
    <source>
        <dbReference type="ARBA" id="ARBA00022777"/>
    </source>
</evidence>